<evidence type="ECO:0000313" key="2">
    <source>
        <dbReference type="EMBL" id="KIE05144.1"/>
    </source>
</evidence>
<keyword evidence="3" id="KW-1185">Reference proteome</keyword>
<evidence type="ECO:0000313" key="3">
    <source>
        <dbReference type="Proteomes" id="UP000031258"/>
    </source>
</evidence>
<keyword evidence="1" id="KW-0175">Coiled coil</keyword>
<reference evidence="2 3" key="1">
    <citation type="submission" date="2014-11" db="EMBL/GenBank/DDBJ databases">
        <title>A Rickettsiales Symbiont of Amoebae With Ancient Features.</title>
        <authorList>
            <person name="Schulz F."/>
            <person name="Martijn J."/>
            <person name="Wascher F."/>
            <person name="Kostanjsek R."/>
            <person name="Ettema T.J."/>
            <person name="Horn M."/>
        </authorList>
    </citation>
    <scope>NUCLEOTIDE SEQUENCE [LARGE SCALE GENOMIC DNA]</scope>
    <source>
        <strain evidence="2 3">UWC36</strain>
    </source>
</reference>
<dbReference type="EMBL" id="JSWE01000124">
    <property type="protein sequence ID" value="KIE05144.1"/>
    <property type="molecule type" value="Genomic_DNA"/>
</dbReference>
<proteinExistence type="predicted"/>
<dbReference type="AlphaFoldDB" id="A0A0C1QI16"/>
<comment type="caution">
    <text evidence="2">The sequence shown here is derived from an EMBL/GenBank/DDBJ whole genome shotgun (WGS) entry which is preliminary data.</text>
</comment>
<organism evidence="2 3">
    <name type="scientific">Candidatus Jidaibacter acanthamoebae</name>
    <dbReference type="NCBI Taxonomy" id="86105"/>
    <lineage>
        <taxon>Bacteria</taxon>
        <taxon>Pseudomonadati</taxon>
        <taxon>Pseudomonadota</taxon>
        <taxon>Alphaproteobacteria</taxon>
        <taxon>Rickettsiales</taxon>
        <taxon>Candidatus Midichloriaceae</taxon>
        <taxon>Candidatus Jidaibacter</taxon>
    </lineage>
</organism>
<protein>
    <submittedName>
        <fullName evidence="2">Uncharacterized protein</fullName>
    </submittedName>
</protein>
<dbReference type="STRING" id="86105.NF27_EY02400"/>
<feature type="coiled-coil region" evidence="1">
    <location>
        <begin position="16"/>
        <end position="43"/>
    </location>
</feature>
<gene>
    <name evidence="2" type="ORF">NF27_EY02400</name>
</gene>
<evidence type="ECO:0000256" key="1">
    <source>
        <dbReference type="SAM" id="Coils"/>
    </source>
</evidence>
<dbReference type="Proteomes" id="UP000031258">
    <property type="component" value="Unassembled WGS sequence"/>
</dbReference>
<sequence length="644" mass="75151">MNIENGKYLLYKRCNLINIQIKMKEKEKEVDAEAEAEAEAEVEIEEESLFNTIEHDSFYTLNNEEKLKFQNTIIFVSNSELDGFREGDGDLMDKLVAKFNEIGINTIRVIENKNFIPEDKLALIDKKQIISIGDHAILSTKKLQERLLEILKNDYNDKDKIFYIGSRLDEIDITSEQPIQRGSGSLFTQDFIKELKSLNVKIVVNCLEYKFFKRSLEHFPKAVEMLRQQLFLADKIHFLNTHDITNYEKTIDDLKRIGHLRPHRLIPLDEVEKLEEGYTSLRDIKNWKLNLDQQKRKGVFISGIYTVDPISEELILGARTSSVDSREEEIIDILVKRPNNILCFGLIRGEKGILESIGLSKLFAENHKPNKVIIAGKLMDSFLLYKKILKEIFISGDNDEEKKGYERMFNKELNGIIKEYTADEVNLNSRKTDPAKLFTSHQYFNNDYDKINGFCQNIFNVLSMKYPGKVNNIEIHFNKSEQELRNIGMKCKYAMKLDHKGMANNASTIASCLGFYLPTFTASGLVTGDEFRQKESHRIKAETEKEFSHKYQQTVIMPKKEYSLNRRGQYTEIKPVNYSIQQIYEKIVNEPMELYIERLRKLRDLYKEGTFKVENVVINLIQKIFSPLREEHAVRCNLDYIVRE</sequence>
<name>A0A0C1QI16_9RICK</name>
<accession>A0A0C1QI16</accession>